<evidence type="ECO:0000313" key="2">
    <source>
        <dbReference type="EMBL" id="KAK3184741.1"/>
    </source>
</evidence>
<keyword evidence="3" id="KW-1185">Reference proteome</keyword>
<proteinExistence type="predicted"/>
<comment type="caution">
    <text evidence="2">The sequence shown here is derived from an EMBL/GenBank/DDBJ whole genome shotgun (WGS) entry which is preliminary data.</text>
</comment>
<dbReference type="AlphaFoldDB" id="A0AAE0DSN9"/>
<dbReference type="PANTHER" id="PTHR31973">
    <property type="entry name" value="POLYPROTEIN, PUTATIVE-RELATED"/>
    <property type="match status" value="1"/>
</dbReference>
<evidence type="ECO:0000313" key="3">
    <source>
        <dbReference type="Proteomes" id="UP001281410"/>
    </source>
</evidence>
<dbReference type="Pfam" id="PF10551">
    <property type="entry name" value="MULE"/>
    <property type="match status" value="1"/>
</dbReference>
<accession>A0AAE0DSN9</accession>
<dbReference type="EMBL" id="JANJYJ010000010">
    <property type="protein sequence ID" value="KAK3184741.1"/>
    <property type="molecule type" value="Genomic_DNA"/>
</dbReference>
<dbReference type="Proteomes" id="UP001281410">
    <property type="component" value="Unassembled WGS sequence"/>
</dbReference>
<name>A0AAE0DSN9_9ROSI</name>
<sequence length="404" mass="45854">MYVSKNMTYKELVAIVHTIVKYDANKFNVDLQSISIVPGTTCRTFIRNDDDVQFMLGEDRGDPSSSNQVFTQRSATGGGENMCIVPPVVVDHADVVEPQFNDYFGCRIEMNDEQNNELYNEQNTEPNIEQNNDPNHEVDNKANNDQVDDLENMDEKPVQIQTCGRRVQGVSFTTPDMHRTSEVRHNVTASDSDNATTWVIPRVDLYLFAIGRSSTLVAQEPTSMIYKGQCFPSKGFEEASWPFCNTGELGMEEQQNAGTITNLQCTDDEVSWRCMGHVIAVDGTHLKGRFGGTMFVTTVQDGNEQVYPIAFGYGDSENNLSWEWFLDCLKGALCHIDDLVFISDRYSSIESGISKVFPYAIHTICCWYFSENIKKRFHRKDVADIIDKTTRSYSELAYNRHMEK</sequence>
<dbReference type="PANTHER" id="PTHR31973:SF187">
    <property type="entry name" value="MUTATOR TRANSPOSASE MUDRA PROTEIN"/>
    <property type="match status" value="1"/>
</dbReference>
<gene>
    <name evidence="2" type="ORF">Dsin_032027</name>
</gene>
<feature type="domain" description="MULE transposase" evidence="1">
    <location>
        <begin position="278"/>
        <end position="372"/>
    </location>
</feature>
<organism evidence="2 3">
    <name type="scientific">Dipteronia sinensis</name>
    <dbReference type="NCBI Taxonomy" id="43782"/>
    <lineage>
        <taxon>Eukaryota</taxon>
        <taxon>Viridiplantae</taxon>
        <taxon>Streptophyta</taxon>
        <taxon>Embryophyta</taxon>
        <taxon>Tracheophyta</taxon>
        <taxon>Spermatophyta</taxon>
        <taxon>Magnoliopsida</taxon>
        <taxon>eudicotyledons</taxon>
        <taxon>Gunneridae</taxon>
        <taxon>Pentapetalae</taxon>
        <taxon>rosids</taxon>
        <taxon>malvids</taxon>
        <taxon>Sapindales</taxon>
        <taxon>Sapindaceae</taxon>
        <taxon>Hippocastanoideae</taxon>
        <taxon>Acereae</taxon>
        <taxon>Dipteronia</taxon>
    </lineage>
</organism>
<protein>
    <recommendedName>
        <fullName evidence="1">MULE transposase domain-containing protein</fullName>
    </recommendedName>
</protein>
<reference evidence="2" key="1">
    <citation type="journal article" date="2023" name="Plant J.">
        <title>Genome sequences and population genomics provide insights into the demographic history, inbreeding, and mutation load of two 'living fossil' tree species of Dipteronia.</title>
        <authorList>
            <person name="Feng Y."/>
            <person name="Comes H.P."/>
            <person name="Chen J."/>
            <person name="Zhu S."/>
            <person name="Lu R."/>
            <person name="Zhang X."/>
            <person name="Li P."/>
            <person name="Qiu J."/>
            <person name="Olsen K.M."/>
            <person name="Qiu Y."/>
        </authorList>
    </citation>
    <scope>NUCLEOTIDE SEQUENCE</scope>
    <source>
        <strain evidence="2">NBL</strain>
    </source>
</reference>
<evidence type="ECO:0000259" key="1">
    <source>
        <dbReference type="Pfam" id="PF10551"/>
    </source>
</evidence>
<dbReference type="InterPro" id="IPR018289">
    <property type="entry name" value="MULE_transposase_dom"/>
</dbReference>